<dbReference type="InterPro" id="IPR050514">
    <property type="entry name" value="WAP_four-disulfide_core"/>
</dbReference>
<evidence type="ECO:0000256" key="1">
    <source>
        <dbReference type="ARBA" id="ARBA00022729"/>
    </source>
</evidence>
<protein>
    <recommendedName>
        <fullName evidence="3">WAP domain-containing protein</fullName>
    </recommendedName>
</protein>
<feature type="domain" description="WAP" evidence="3">
    <location>
        <begin position="177"/>
        <end position="224"/>
    </location>
</feature>
<dbReference type="EMBL" id="RQTK01000065">
    <property type="protein sequence ID" value="RUS89108.1"/>
    <property type="molecule type" value="Genomic_DNA"/>
</dbReference>
<proteinExistence type="predicted"/>
<dbReference type="PANTHER" id="PTHR19441">
    <property type="entry name" value="WHEY ACDIC PROTEIN WAP"/>
    <property type="match status" value="1"/>
</dbReference>
<keyword evidence="5" id="KW-1185">Reference proteome</keyword>
<evidence type="ECO:0000256" key="2">
    <source>
        <dbReference type="ARBA" id="ARBA00023157"/>
    </source>
</evidence>
<dbReference type="InterPro" id="IPR008197">
    <property type="entry name" value="WAP_dom"/>
</dbReference>
<dbReference type="Pfam" id="PF00095">
    <property type="entry name" value="WAP"/>
    <property type="match status" value="2"/>
</dbReference>
<dbReference type="PRINTS" id="PR00003">
    <property type="entry name" value="4DISULPHCORE"/>
</dbReference>
<comment type="caution">
    <text evidence="4">The sequence shown here is derived from an EMBL/GenBank/DDBJ whole genome shotgun (WGS) entry which is preliminary data.</text>
</comment>
<keyword evidence="1" id="KW-0732">Signal</keyword>
<name>A0A3S1BUK8_ELYCH</name>
<reference evidence="4 5" key="1">
    <citation type="submission" date="2019-01" db="EMBL/GenBank/DDBJ databases">
        <title>A draft genome assembly of the solar-powered sea slug Elysia chlorotica.</title>
        <authorList>
            <person name="Cai H."/>
            <person name="Li Q."/>
            <person name="Fang X."/>
            <person name="Li J."/>
            <person name="Curtis N.E."/>
            <person name="Altenburger A."/>
            <person name="Shibata T."/>
            <person name="Feng M."/>
            <person name="Maeda T."/>
            <person name="Schwartz J.A."/>
            <person name="Shigenobu S."/>
            <person name="Lundholm N."/>
            <person name="Nishiyama T."/>
            <person name="Yang H."/>
            <person name="Hasebe M."/>
            <person name="Li S."/>
            <person name="Pierce S.K."/>
            <person name="Wang J."/>
        </authorList>
    </citation>
    <scope>NUCLEOTIDE SEQUENCE [LARGE SCALE GENOMIC DNA]</scope>
    <source>
        <strain evidence="4">EC2010</strain>
        <tissue evidence="4">Whole organism of an adult</tissue>
    </source>
</reference>
<dbReference type="Gene3D" id="4.10.75.10">
    <property type="entry name" value="Elafin-like"/>
    <property type="match status" value="2"/>
</dbReference>
<dbReference type="GO" id="GO:0045087">
    <property type="term" value="P:innate immune response"/>
    <property type="evidence" value="ECO:0007669"/>
    <property type="project" value="TreeGrafter"/>
</dbReference>
<accession>A0A3S1BUK8</accession>
<dbReference type="CDD" id="cd00199">
    <property type="entry name" value="WAP"/>
    <property type="match status" value="2"/>
</dbReference>
<dbReference type="InterPro" id="IPR036645">
    <property type="entry name" value="Elafin-like_sf"/>
</dbReference>
<evidence type="ECO:0000259" key="3">
    <source>
        <dbReference type="PROSITE" id="PS51390"/>
    </source>
</evidence>
<dbReference type="OrthoDB" id="6042169at2759"/>
<organism evidence="4 5">
    <name type="scientific">Elysia chlorotica</name>
    <name type="common">Eastern emerald elysia</name>
    <name type="synonym">Sea slug</name>
    <dbReference type="NCBI Taxonomy" id="188477"/>
    <lineage>
        <taxon>Eukaryota</taxon>
        <taxon>Metazoa</taxon>
        <taxon>Spiralia</taxon>
        <taxon>Lophotrochozoa</taxon>
        <taxon>Mollusca</taxon>
        <taxon>Gastropoda</taxon>
        <taxon>Heterobranchia</taxon>
        <taxon>Euthyneura</taxon>
        <taxon>Panpulmonata</taxon>
        <taxon>Sacoglossa</taxon>
        <taxon>Placobranchoidea</taxon>
        <taxon>Plakobranchidae</taxon>
        <taxon>Elysia</taxon>
    </lineage>
</organism>
<dbReference type="GO" id="GO:0004867">
    <property type="term" value="F:serine-type endopeptidase inhibitor activity"/>
    <property type="evidence" value="ECO:0007669"/>
    <property type="project" value="TreeGrafter"/>
</dbReference>
<evidence type="ECO:0000313" key="5">
    <source>
        <dbReference type="Proteomes" id="UP000271974"/>
    </source>
</evidence>
<evidence type="ECO:0000313" key="4">
    <source>
        <dbReference type="EMBL" id="RUS89108.1"/>
    </source>
</evidence>
<dbReference type="Proteomes" id="UP000271974">
    <property type="component" value="Unassembled WGS sequence"/>
</dbReference>
<dbReference type="STRING" id="188477.A0A3S1BUK8"/>
<feature type="domain" description="WAP" evidence="3">
    <location>
        <begin position="129"/>
        <end position="173"/>
    </location>
</feature>
<gene>
    <name evidence="4" type="ORF">EGW08_003116</name>
</gene>
<dbReference type="GO" id="GO:0005615">
    <property type="term" value="C:extracellular space"/>
    <property type="evidence" value="ECO:0007669"/>
    <property type="project" value="TreeGrafter"/>
</dbReference>
<dbReference type="AlphaFoldDB" id="A0A3S1BUK8"/>
<dbReference type="GO" id="GO:0019731">
    <property type="term" value="P:antibacterial humoral response"/>
    <property type="evidence" value="ECO:0007669"/>
    <property type="project" value="TreeGrafter"/>
</dbReference>
<dbReference type="PANTHER" id="PTHR19441:SF30">
    <property type="entry name" value="ELAFIN"/>
    <property type="match status" value="1"/>
</dbReference>
<keyword evidence="2" id="KW-1015">Disulfide bond</keyword>
<sequence length="287" mass="31921">MNSLRATLILVSIIIFLDAIYSLHFTELSRILAVHPKMESLKMTTYSISRATLFFMMSLHYTATVISGRNLSNSCSPPCQGGLICVSERSVCEFPNCPFVYSCLRESQLPSGLLAALELQRNAPPITTAPPREGCPRAPVHATCVNQCQSDVDCPSDHLCCSNGCGMVCRHDTRVYRAPRRGACPRILSGSEESCETGCNGDYDCPGLQKCCQSTCGNTCVTPCYHWLSSSSQPQWQLSQRCSSRRPYQTRNVAKRMKNRIRHENSRRDVPISQLSLRDLLDLVESV</sequence>
<dbReference type="SUPFAM" id="SSF57256">
    <property type="entry name" value="Elafin-like"/>
    <property type="match status" value="2"/>
</dbReference>
<dbReference type="SMART" id="SM00217">
    <property type="entry name" value="WAP"/>
    <property type="match status" value="2"/>
</dbReference>
<dbReference type="PROSITE" id="PS51390">
    <property type="entry name" value="WAP"/>
    <property type="match status" value="2"/>
</dbReference>